<name>A0A0F9SSR4_9ZZZZ</name>
<dbReference type="EMBL" id="LAZR01000370">
    <property type="protein sequence ID" value="KKN72050.1"/>
    <property type="molecule type" value="Genomic_DNA"/>
</dbReference>
<comment type="caution">
    <text evidence="1">The sequence shown here is derived from an EMBL/GenBank/DDBJ whole genome shotgun (WGS) entry which is preliminary data.</text>
</comment>
<organism evidence="1">
    <name type="scientific">marine sediment metagenome</name>
    <dbReference type="NCBI Taxonomy" id="412755"/>
    <lineage>
        <taxon>unclassified sequences</taxon>
        <taxon>metagenomes</taxon>
        <taxon>ecological metagenomes</taxon>
    </lineage>
</organism>
<reference evidence="1" key="1">
    <citation type="journal article" date="2015" name="Nature">
        <title>Complex archaea that bridge the gap between prokaryotes and eukaryotes.</title>
        <authorList>
            <person name="Spang A."/>
            <person name="Saw J.H."/>
            <person name="Jorgensen S.L."/>
            <person name="Zaremba-Niedzwiedzka K."/>
            <person name="Martijn J."/>
            <person name="Lind A.E."/>
            <person name="van Eijk R."/>
            <person name="Schleper C."/>
            <person name="Guy L."/>
            <person name="Ettema T.J."/>
        </authorList>
    </citation>
    <scope>NUCLEOTIDE SEQUENCE</scope>
</reference>
<accession>A0A0F9SSR4</accession>
<evidence type="ECO:0000313" key="1">
    <source>
        <dbReference type="EMBL" id="KKN72050.1"/>
    </source>
</evidence>
<protein>
    <submittedName>
        <fullName evidence="1">Uncharacterized protein</fullName>
    </submittedName>
</protein>
<gene>
    <name evidence="1" type="ORF">LCGC14_0414450</name>
</gene>
<dbReference type="AlphaFoldDB" id="A0A0F9SSR4"/>
<proteinExistence type="predicted"/>
<sequence length="76" mass="8313">MSLEAIRDNLDEIIGATVAIRWLVFVSEKNYVRANRIASQASSRERQAIVAAHKLGDALAVIDIVSVIQARLNSHG</sequence>